<feature type="region of interest" description="Disordered" evidence="1">
    <location>
        <begin position="1"/>
        <end position="51"/>
    </location>
</feature>
<feature type="compositionally biased region" description="Polar residues" evidence="1">
    <location>
        <begin position="141"/>
        <end position="152"/>
    </location>
</feature>
<feature type="compositionally biased region" description="Basic and acidic residues" evidence="1">
    <location>
        <begin position="111"/>
        <end position="129"/>
    </location>
</feature>
<name>A0A843WIK1_COLES</name>
<evidence type="ECO:0000313" key="3">
    <source>
        <dbReference type="Proteomes" id="UP000652761"/>
    </source>
</evidence>
<accession>A0A843WIK1</accession>
<sequence length="344" mass="36781">MPSGAKKRKAAKRRKEQEEQQQLGAHPPGSPTSPTAGPPHPPEGGSVHLWFEPPARKSFLWLSNWKGNGVREEEDDLTSQEGKGTESGGEFPSPSARGGYHCTLEVETDEEHAKSRVKAEGKAEGKQESETTVAVDAVNVMENTENGGSEQPTEPLVPQKAEDEVTKTSEVEVPVAVVRVQQDDVSLPPPPLDPIPLTSAEVLISKVEEVSVELQSEKGKEVDVSGVTPPPVQHKQSDDVDTASPVGPSVPIIEEEVPASVVPIESFEVIESAAEAQSSTIQEKVVVLSEAASEQPDLGAKGHPHTETREIAGTTEVVRSTPLQQRTSWLSCCGIFDVITGANR</sequence>
<protein>
    <submittedName>
        <fullName evidence="2">Uncharacterized protein</fullName>
    </submittedName>
</protein>
<organism evidence="2 3">
    <name type="scientific">Colocasia esculenta</name>
    <name type="common">Wild taro</name>
    <name type="synonym">Arum esculentum</name>
    <dbReference type="NCBI Taxonomy" id="4460"/>
    <lineage>
        <taxon>Eukaryota</taxon>
        <taxon>Viridiplantae</taxon>
        <taxon>Streptophyta</taxon>
        <taxon>Embryophyta</taxon>
        <taxon>Tracheophyta</taxon>
        <taxon>Spermatophyta</taxon>
        <taxon>Magnoliopsida</taxon>
        <taxon>Liliopsida</taxon>
        <taxon>Araceae</taxon>
        <taxon>Aroideae</taxon>
        <taxon>Colocasieae</taxon>
        <taxon>Colocasia</taxon>
    </lineage>
</organism>
<dbReference type="PANTHER" id="PTHR37187:SF7">
    <property type="entry name" value="EXPRESSED PROTEIN"/>
    <property type="match status" value="1"/>
</dbReference>
<comment type="caution">
    <text evidence="2">The sequence shown here is derived from an EMBL/GenBank/DDBJ whole genome shotgun (WGS) entry which is preliminary data.</text>
</comment>
<feature type="compositionally biased region" description="Basic residues" evidence="1">
    <location>
        <begin position="1"/>
        <end position="14"/>
    </location>
</feature>
<dbReference type="EMBL" id="NMUH01003864">
    <property type="protein sequence ID" value="MQM07407.1"/>
    <property type="molecule type" value="Genomic_DNA"/>
</dbReference>
<feature type="compositionally biased region" description="Basic and acidic residues" evidence="1">
    <location>
        <begin position="160"/>
        <end position="169"/>
    </location>
</feature>
<dbReference type="PANTHER" id="PTHR37187">
    <property type="entry name" value="EXPRESSED PROTEIN"/>
    <property type="match status" value="1"/>
</dbReference>
<evidence type="ECO:0000256" key="1">
    <source>
        <dbReference type="SAM" id="MobiDB-lite"/>
    </source>
</evidence>
<evidence type="ECO:0000313" key="2">
    <source>
        <dbReference type="EMBL" id="MQM07407.1"/>
    </source>
</evidence>
<proteinExistence type="predicted"/>
<gene>
    <name evidence="2" type="ORF">Taro_040238</name>
</gene>
<dbReference type="AlphaFoldDB" id="A0A843WIK1"/>
<feature type="region of interest" description="Disordered" evidence="1">
    <location>
        <begin position="215"/>
        <end position="250"/>
    </location>
</feature>
<dbReference type="Proteomes" id="UP000652761">
    <property type="component" value="Unassembled WGS sequence"/>
</dbReference>
<dbReference type="OrthoDB" id="1930727at2759"/>
<reference evidence="2" key="1">
    <citation type="submission" date="2017-07" db="EMBL/GenBank/DDBJ databases">
        <title>Taro Niue Genome Assembly and Annotation.</title>
        <authorList>
            <person name="Atibalentja N."/>
            <person name="Keating K."/>
            <person name="Fields C.J."/>
        </authorList>
    </citation>
    <scope>NUCLEOTIDE SEQUENCE</scope>
    <source>
        <strain evidence="2">Niue_2</strain>
        <tissue evidence="2">Leaf</tissue>
    </source>
</reference>
<feature type="region of interest" description="Disordered" evidence="1">
    <location>
        <begin position="70"/>
        <end position="169"/>
    </location>
</feature>
<keyword evidence="3" id="KW-1185">Reference proteome</keyword>
<feature type="compositionally biased region" description="Pro residues" evidence="1">
    <location>
        <begin position="28"/>
        <end position="42"/>
    </location>
</feature>